<dbReference type="Pfam" id="PF03358">
    <property type="entry name" value="FMN_red"/>
    <property type="match status" value="1"/>
</dbReference>
<dbReference type="RefSeq" id="WP_202055367.1">
    <property type="nucleotide sequence ID" value="NZ_JAEQMY010000001.1"/>
</dbReference>
<comment type="caution">
    <text evidence="2">The sequence shown here is derived from an EMBL/GenBank/DDBJ whole genome shotgun (WGS) entry which is preliminary data.</text>
</comment>
<dbReference type="InterPro" id="IPR029039">
    <property type="entry name" value="Flavoprotein-like_sf"/>
</dbReference>
<dbReference type="GO" id="GO:0010181">
    <property type="term" value="F:FMN binding"/>
    <property type="evidence" value="ECO:0007669"/>
    <property type="project" value="TreeGrafter"/>
</dbReference>
<dbReference type="SUPFAM" id="SSF52218">
    <property type="entry name" value="Flavoproteins"/>
    <property type="match status" value="1"/>
</dbReference>
<feature type="domain" description="NADPH-dependent FMN reductase-like" evidence="1">
    <location>
        <begin position="2"/>
        <end position="152"/>
    </location>
</feature>
<name>A0A936Z5H7_9HYPH</name>
<sequence>MTKLIGLSGSLRQASYNAALLRAAAGLMPEGTELVVETIRGIPLYDADLEAAEGIPERVSGLKDAIASADGLLLVTPEYNNSIPGVFKNAIDWLSRPNTDLKRVFGGKPVALIGASPGGFGTILSQNAWLPVLRYLGADLWNGGRLMVSKAQTVFTPNGVLADQKIEEQLRAYLQGFVAFAEASRQETSVS</sequence>
<dbReference type="GO" id="GO:0005829">
    <property type="term" value="C:cytosol"/>
    <property type="evidence" value="ECO:0007669"/>
    <property type="project" value="TreeGrafter"/>
</dbReference>
<accession>A0A936Z5H7</accession>
<dbReference type="Proteomes" id="UP000605848">
    <property type="component" value="Unassembled WGS sequence"/>
</dbReference>
<dbReference type="Gene3D" id="3.40.50.360">
    <property type="match status" value="1"/>
</dbReference>
<organism evidence="2 3">
    <name type="scientific">Microvirga aerilata</name>
    <dbReference type="NCBI Taxonomy" id="670292"/>
    <lineage>
        <taxon>Bacteria</taxon>
        <taxon>Pseudomonadati</taxon>
        <taxon>Pseudomonadota</taxon>
        <taxon>Alphaproteobacteria</taxon>
        <taxon>Hyphomicrobiales</taxon>
        <taxon>Methylobacteriaceae</taxon>
        <taxon>Microvirga</taxon>
    </lineage>
</organism>
<protein>
    <submittedName>
        <fullName evidence="2">NAD(P)H-dependent oxidoreductase</fullName>
    </submittedName>
</protein>
<gene>
    <name evidence="2" type="ORF">JKG68_00795</name>
</gene>
<evidence type="ECO:0000259" key="1">
    <source>
        <dbReference type="Pfam" id="PF03358"/>
    </source>
</evidence>
<dbReference type="PANTHER" id="PTHR30543:SF21">
    <property type="entry name" value="NAD(P)H-DEPENDENT FMN REDUCTASE LOT6"/>
    <property type="match status" value="1"/>
</dbReference>
<proteinExistence type="predicted"/>
<dbReference type="PANTHER" id="PTHR30543">
    <property type="entry name" value="CHROMATE REDUCTASE"/>
    <property type="match status" value="1"/>
</dbReference>
<dbReference type="InterPro" id="IPR050712">
    <property type="entry name" value="NAD(P)H-dep_reductase"/>
</dbReference>
<keyword evidence="3" id="KW-1185">Reference proteome</keyword>
<dbReference type="InterPro" id="IPR005025">
    <property type="entry name" value="FMN_Rdtase-like_dom"/>
</dbReference>
<evidence type="ECO:0000313" key="2">
    <source>
        <dbReference type="EMBL" id="MBL0402501.1"/>
    </source>
</evidence>
<reference evidence="2" key="1">
    <citation type="submission" date="2021-01" db="EMBL/GenBank/DDBJ databases">
        <title>Microvirga sp.</title>
        <authorList>
            <person name="Kim M.K."/>
        </authorList>
    </citation>
    <scope>NUCLEOTIDE SEQUENCE</scope>
    <source>
        <strain evidence="2">5420S-16</strain>
    </source>
</reference>
<dbReference type="AlphaFoldDB" id="A0A936Z5H7"/>
<evidence type="ECO:0000313" key="3">
    <source>
        <dbReference type="Proteomes" id="UP000605848"/>
    </source>
</evidence>
<dbReference type="EMBL" id="JAEQMY010000001">
    <property type="protein sequence ID" value="MBL0402501.1"/>
    <property type="molecule type" value="Genomic_DNA"/>
</dbReference>
<dbReference type="GO" id="GO:0016491">
    <property type="term" value="F:oxidoreductase activity"/>
    <property type="evidence" value="ECO:0007669"/>
    <property type="project" value="InterPro"/>
</dbReference>